<protein>
    <submittedName>
        <fullName evidence="1">Uncharacterized protein</fullName>
    </submittedName>
</protein>
<organism evidence="1 2">
    <name type="scientific">Hygrophoropsis aurantiaca</name>
    <dbReference type="NCBI Taxonomy" id="72124"/>
    <lineage>
        <taxon>Eukaryota</taxon>
        <taxon>Fungi</taxon>
        <taxon>Dikarya</taxon>
        <taxon>Basidiomycota</taxon>
        <taxon>Agaricomycotina</taxon>
        <taxon>Agaricomycetes</taxon>
        <taxon>Agaricomycetidae</taxon>
        <taxon>Boletales</taxon>
        <taxon>Coniophorineae</taxon>
        <taxon>Hygrophoropsidaceae</taxon>
        <taxon>Hygrophoropsis</taxon>
    </lineage>
</organism>
<proteinExistence type="predicted"/>
<accession>A0ACB7ZQW3</accession>
<gene>
    <name evidence="1" type="ORF">BJ138DRAFT_1107648</name>
</gene>
<evidence type="ECO:0000313" key="2">
    <source>
        <dbReference type="Proteomes" id="UP000790377"/>
    </source>
</evidence>
<keyword evidence="2" id="KW-1185">Reference proteome</keyword>
<comment type="caution">
    <text evidence="1">The sequence shown here is derived from an EMBL/GenBank/DDBJ whole genome shotgun (WGS) entry which is preliminary data.</text>
</comment>
<dbReference type="Proteomes" id="UP000790377">
    <property type="component" value="Unassembled WGS sequence"/>
</dbReference>
<dbReference type="EMBL" id="MU268952">
    <property type="protein sequence ID" value="KAH7903465.1"/>
    <property type="molecule type" value="Genomic_DNA"/>
</dbReference>
<sequence>MRNPPSLLPHPNNSFCPPESLRAGHETFNSSQHRHPPTSAFTFRYPSVPNPDLSRNTESRQIGNPVSSDDKLPDQLAPSVAAMGKKRQAEPESLPQRGSKKTKTGGTKPPPKAKAVKVKVKEEAKDTKSAPKRGRKTVEKYGLCVRNKKALKAKFDSICRMEKPTGDVELPEYVERAWTIEDRINAKSGTVAIDDLEWDEGKASDAPEVIEIPSDDEDDDMVPLPKGSAVAKAYHVNPPLHSSTRRPRSSAATDALSLITSIFNPAALKDRDESRLSQMVQMNQLNVLPNCEKLVNVWMLYATGSVKKHVELIVRKVT</sequence>
<reference evidence="1" key="1">
    <citation type="journal article" date="2021" name="New Phytol.">
        <title>Evolutionary innovations through gain and loss of genes in the ectomycorrhizal Boletales.</title>
        <authorList>
            <person name="Wu G."/>
            <person name="Miyauchi S."/>
            <person name="Morin E."/>
            <person name="Kuo A."/>
            <person name="Drula E."/>
            <person name="Varga T."/>
            <person name="Kohler A."/>
            <person name="Feng B."/>
            <person name="Cao Y."/>
            <person name="Lipzen A."/>
            <person name="Daum C."/>
            <person name="Hundley H."/>
            <person name="Pangilinan J."/>
            <person name="Johnson J."/>
            <person name="Barry K."/>
            <person name="LaButti K."/>
            <person name="Ng V."/>
            <person name="Ahrendt S."/>
            <person name="Min B."/>
            <person name="Choi I.G."/>
            <person name="Park H."/>
            <person name="Plett J.M."/>
            <person name="Magnuson J."/>
            <person name="Spatafora J.W."/>
            <person name="Nagy L.G."/>
            <person name="Henrissat B."/>
            <person name="Grigoriev I.V."/>
            <person name="Yang Z.L."/>
            <person name="Xu J."/>
            <person name="Martin F.M."/>
        </authorList>
    </citation>
    <scope>NUCLEOTIDE SEQUENCE</scope>
    <source>
        <strain evidence="1">ATCC 28755</strain>
    </source>
</reference>
<name>A0ACB7ZQW3_9AGAM</name>
<evidence type="ECO:0000313" key="1">
    <source>
        <dbReference type="EMBL" id="KAH7903465.1"/>
    </source>
</evidence>